<name>A0A8E5HM62_USTVR</name>
<organism evidence="2 3">
    <name type="scientific">Ustilaginoidea virens</name>
    <name type="common">Rice false smut fungus</name>
    <name type="synonym">Villosiclava virens</name>
    <dbReference type="NCBI Taxonomy" id="1159556"/>
    <lineage>
        <taxon>Eukaryota</taxon>
        <taxon>Fungi</taxon>
        <taxon>Dikarya</taxon>
        <taxon>Ascomycota</taxon>
        <taxon>Pezizomycotina</taxon>
        <taxon>Sordariomycetes</taxon>
        <taxon>Hypocreomycetidae</taxon>
        <taxon>Hypocreales</taxon>
        <taxon>Clavicipitaceae</taxon>
        <taxon>Ustilaginoidea</taxon>
    </lineage>
</organism>
<dbReference type="PANTHER" id="PTHR34365">
    <property type="entry name" value="ENOLASE (DUF1399)"/>
    <property type="match status" value="1"/>
</dbReference>
<evidence type="ECO:0000313" key="3">
    <source>
        <dbReference type="Proteomes" id="UP000027002"/>
    </source>
</evidence>
<dbReference type="Pfam" id="PF07173">
    <property type="entry name" value="GRDP-like"/>
    <property type="match status" value="1"/>
</dbReference>
<dbReference type="RefSeq" id="XP_042995177.1">
    <property type="nucleotide sequence ID" value="XM_043139243.1"/>
</dbReference>
<sequence length="717" mass="80912">MTSNGSIGSSPPAYSSHGTANPSQAPDMDATEAFNNLSISEHISDGKLDPDVCIAHLKLLHALHAMKEDVGYTDGLFDLYDSRATNGVDIAHLVNTYVDHPRELEETEKIKFALSKIREKRWALFVARAVDRYEAWWKSLQGWNALTEDIMSDPSAPLYAGFPVISENAKGSSEFALPPLDVLMVFHSHMLNPRAFLEDTMRASLKGLWERGMPWHLVNAAIDTQFDYNVSTSAKQRWTQATGRSWENTDDPMTKSIHCPYCRAPNHIPWTTCSKLEESCPLDGPTDLTGIGYGDGSLSYLCVACKNNICKEALSARKFVQDAALLLSRSAPMPGTVLDPISGMPEVVPTGGEGYSYPRTFPNRMLKLDLRIQIQEIFNAHKNPTMNSVKKMVEDVVRDPARINRINGHTYRWGARYTMAPKAKTCIRKMMSGYWENFSPFALDLCGAVMRQGVFIDKMVKLDWLHSPSLRDTMNRLNKKYINFLRLMQRHPTKIAVPTLDVDLAWHSHQLIPPSYYSYTTSLTNKFIDHDDKIEETKLNDAFQWTSKTYQEEFHELYSECTCWYCESIRASHTSSIASLFGSSKGSKHIDKFYQSGQANLCPPDKSAHISAHNAVRCADERGQSVLSAIRATQEARLNQNYHKAQKRAARKGRKLPPRDEYYNHWGYAYFMYSPAMFPIYISPGMYYGSDPCYSHQVPVAAEAVVLLTALRGLSAQ</sequence>
<accession>A0A8E5HM62</accession>
<dbReference type="KEGG" id="uvi:66062523"/>
<gene>
    <name evidence="2" type="ORF">UV8b_01745</name>
</gene>
<reference evidence="2" key="1">
    <citation type="submission" date="2020-03" db="EMBL/GenBank/DDBJ databases">
        <title>A mixture of massive structural variations and highly conserved coding sequences in Ustilaginoidea virens genome.</title>
        <authorList>
            <person name="Zhang K."/>
            <person name="Zhao Z."/>
            <person name="Zhang Z."/>
            <person name="Li Y."/>
            <person name="Hsiang T."/>
            <person name="Sun W."/>
        </authorList>
    </citation>
    <scope>NUCLEOTIDE SEQUENCE</scope>
    <source>
        <strain evidence="2">UV-8b</strain>
    </source>
</reference>
<dbReference type="OrthoDB" id="4958856at2759"/>
<dbReference type="PANTHER" id="PTHR34365:SF7">
    <property type="entry name" value="GLYCINE-RICH DOMAIN-CONTAINING PROTEIN 1"/>
    <property type="match status" value="1"/>
</dbReference>
<dbReference type="InterPro" id="IPR009836">
    <property type="entry name" value="GRDP-like"/>
</dbReference>
<dbReference type="Proteomes" id="UP000027002">
    <property type="component" value="Chromosome 1"/>
</dbReference>
<proteinExistence type="predicted"/>
<dbReference type="AlphaFoldDB" id="A0A8E5HM62"/>
<evidence type="ECO:0000256" key="1">
    <source>
        <dbReference type="SAM" id="MobiDB-lite"/>
    </source>
</evidence>
<dbReference type="EMBL" id="CP072753">
    <property type="protein sequence ID" value="QUC17504.1"/>
    <property type="molecule type" value="Genomic_DNA"/>
</dbReference>
<feature type="compositionally biased region" description="Polar residues" evidence="1">
    <location>
        <begin position="1"/>
        <end position="24"/>
    </location>
</feature>
<feature type="region of interest" description="Disordered" evidence="1">
    <location>
        <begin position="1"/>
        <end position="29"/>
    </location>
</feature>
<keyword evidence="3" id="KW-1185">Reference proteome</keyword>
<evidence type="ECO:0008006" key="4">
    <source>
        <dbReference type="Google" id="ProtNLM"/>
    </source>
</evidence>
<dbReference type="GeneID" id="66062523"/>
<evidence type="ECO:0000313" key="2">
    <source>
        <dbReference type="EMBL" id="QUC17504.1"/>
    </source>
</evidence>
<protein>
    <recommendedName>
        <fullName evidence="4">Alpha-ketoglutarate-dependent sulfonate dioxygenase</fullName>
    </recommendedName>
</protein>